<name>A0ABR2YZ95_9CHLO</name>
<evidence type="ECO:0000313" key="3">
    <source>
        <dbReference type="Proteomes" id="UP001491310"/>
    </source>
</evidence>
<reference evidence="2 3" key="1">
    <citation type="journal article" date="2024" name="Nat. Commun.">
        <title>Phylogenomics reveals the evolutionary origins of lichenization in chlorophyte algae.</title>
        <authorList>
            <person name="Puginier C."/>
            <person name="Libourel C."/>
            <person name="Otte J."/>
            <person name="Skaloud P."/>
            <person name="Haon M."/>
            <person name="Grisel S."/>
            <person name="Petersen M."/>
            <person name="Berrin J.G."/>
            <person name="Delaux P.M."/>
            <person name="Dal Grande F."/>
            <person name="Keller J."/>
        </authorList>
    </citation>
    <scope>NUCLEOTIDE SEQUENCE [LARGE SCALE GENOMIC DNA]</scope>
    <source>
        <strain evidence="2 3">SAG 216-7</strain>
    </source>
</reference>
<keyword evidence="3" id="KW-1185">Reference proteome</keyword>
<dbReference type="Gene3D" id="2.60.120.620">
    <property type="entry name" value="q2cbj1_9rhob like domain"/>
    <property type="match status" value="1"/>
</dbReference>
<dbReference type="InterPro" id="IPR008775">
    <property type="entry name" value="Phytyl_CoA_dOase-like"/>
</dbReference>
<evidence type="ECO:0008006" key="4">
    <source>
        <dbReference type="Google" id="ProtNLM"/>
    </source>
</evidence>
<proteinExistence type="predicted"/>
<comment type="caution">
    <text evidence="2">The sequence shown here is derived from an EMBL/GenBank/DDBJ whole genome shotgun (WGS) entry which is preliminary data.</text>
</comment>
<evidence type="ECO:0000256" key="1">
    <source>
        <dbReference type="SAM" id="MobiDB-lite"/>
    </source>
</evidence>
<feature type="region of interest" description="Disordered" evidence="1">
    <location>
        <begin position="219"/>
        <end position="246"/>
    </location>
</feature>
<dbReference type="PANTHER" id="PTHR40128">
    <property type="entry name" value="EXPRESSED PROTEIN"/>
    <property type="match status" value="1"/>
</dbReference>
<dbReference type="SUPFAM" id="SSF51197">
    <property type="entry name" value="Clavaminate synthase-like"/>
    <property type="match status" value="1"/>
</dbReference>
<dbReference type="PANTHER" id="PTHR40128:SF1">
    <property type="entry name" value="PHYTANOYL-COA HYDROXYLASE"/>
    <property type="match status" value="1"/>
</dbReference>
<organism evidence="2 3">
    <name type="scientific">Coccomyxa subellipsoidea</name>
    <dbReference type="NCBI Taxonomy" id="248742"/>
    <lineage>
        <taxon>Eukaryota</taxon>
        <taxon>Viridiplantae</taxon>
        <taxon>Chlorophyta</taxon>
        <taxon>core chlorophytes</taxon>
        <taxon>Trebouxiophyceae</taxon>
        <taxon>Trebouxiophyceae incertae sedis</taxon>
        <taxon>Coccomyxaceae</taxon>
        <taxon>Coccomyxa</taxon>
    </lineage>
</organism>
<feature type="compositionally biased region" description="Basic and acidic residues" evidence="1">
    <location>
        <begin position="219"/>
        <end position="231"/>
    </location>
</feature>
<dbReference type="EMBL" id="JALJOT010000002">
    <property type="protein sequence ID" value="KAK9917025.1"/>
    <property type="molecule type" value="Genomic_DNA"/>
</dbReference>
<accession>A0ABR2YZ95</accession>
<dbReference type="Pfam" id="PF05721">
    <property type="entry name" value="PhyH"/>
    <property type="match status" value="1"/>
</dbReference>
<sequence length="246" mass="27802">MRARLDTDGYAMIRSFLSRDDVDTAYDFILQSLRERLPLAPKGPIQKNIGLINRQDVATAEPLRRITEHKSLYELLERLLGEEVITTGFKWLRAVGIKEFTGVHMDRVFLGGSSRMLTVWIPISKCPTWCGPIMVARGSHKDPAYAEIQRTYGESKVGADGTASGWLYDDGSALARDLGREVEWKSANFWPGDILILDSRVLHMTATNVSEEMRISCDTRWQPRSDPRDPKITSWHAQPPDMPPAC</sequence>
<dbReference type="Proteomes" id="UP001491310">
    <property type="component" value="Unassembled WGS sequence"/>
</dbReference>
<gene>
    <name evidence="2" type="ORF">WJX75_000110</name>
</gene>
<evidence type="ECO:0000313" key="2">
    <source>
        <dbReference type="EMBL" id="KAK9917025.1"/>
    </source>
</evidence>
<protein>
    <recommendedName>
        <fullName evidence="4">PhyH-domain-containing protein</fullName>
    </recommendedName>
</protein>